<comment type="caution">
    <text evidence="2">The sequence shown here is derived from an EMBL/GenBank/DDBJ whole genome shotgun (WGS) entry which is preliminary data.</text>
</comment>
<dbReference type="Pfam" id="PF25597">
    <property type="entry name" value="SH3_retrovirus"/>
    <property type="match status" value="1"/>
</dbReference>
<evidence type="ECO:0000313" key="2">
    <source>
        <dbReference type="EMBL" id="GJS86815.1"/>
    </source>
</evidence>
<dbReference type="PROSITE" id="PS50994">
    <property type="entry name" value="INTEGRASE"/>
    <property type="match status" value="1"/>
</dbReference>
<evidence type="ECO:0000259" key="1">
    <source>
        <dbReference type="PROSITE" id="PS50994"/>
    </source>
</evidence>
<feature type="domain" description="Integrase catalytic" evidence="1">
    <location>
        <begin position="201"/>
        <end position="377"/>
    </location>
</feature>
<protein>
    <submittedName>
        <fullName evidence="2">Ribonuclease H-like domain-containing protein</fullName>
    </submittedName>
</protein>
<dbReference type="InterPro" id="IPR025724">
    <property type="entry name" value="GAG-pre-integrase_dom"/>
</dbReference>
<dbReference type="InterPro" id="IPR039537">
    <property type="entry name" value="Retrotran_Ty1/copia-like"/>
</dbReference>
<dbReference type="Gene3D" id="3.30.420.10">
    <property type="entry name" value="Ribonuclease H-like superfamily/Ribonuclease H"/>
    <property type="match status" value="1"/>
</dbReference>
<dbReference type="PANTHER" id="PTHR42648:SF26">
    <property type="entry name" value="INTEGRASE CATALYTIC DOMAIN-CONTAINING PROTEIN"/>
    <property type="match status" value="1"/>
</dbReference>
<dbReference type="InterPro" id="IPR001584">
    <property type="entry name" value="Integrase_cat-core"/>
</dbReference>
<dbReference type="EMBL" id="BQNB010011148">
    <property type="protein sequence ID" value="GJS86815.1"/>
    <property type="molecule type" value="Genomic_DNA"/>
</dbReference>
<dbReference type="SUPFAM" id="SSF53098">
    <property type="entry name" value="Ribonuclease H-like"/>
    <property type="match status" value="1"/>
</dbReference>
<organism evidence="2 3">
    <name type="scientific">Tanacetum coccineum</name>
    <dbReference type="NCBI Taxonomy" id="301880"/>
    <lineage>
        <taxon>Eukaryota</taxon>
        <taxon>Viridiplantae</taxon>
        <taxon>Streptophyta</taxon>
        <taxon>Embryophyta</taxon>
        <taxon>Tracheophyta</taxon>
        <taxon>Spermatophyta</taxon>
        <taxon>Magnoliopsida</taxon>
        <taxon>eudicotyledons</taxon>
        <taxon>Gunneridae</taxon>
        <taxon>Pentapetalae</taxon>
        <taxon>asterids</taxon>
        <taxon>campanulids</taxon>
        <taxon>Asterales</taxon>
        <taxon>Asteraceae</taxon>
        <taxon>Asteroideae</taxon>
        <taxon>Anthemideae</taxon>
        <taxon>Anthemidinae</taxon>
        <taxon>Tanacetum</taxon>
    </lineage>
</organism>
<proteinExistence type="predicted"/>
<dbReference type="PANTHER" id="PTHR42648">
    <property type="entry name" value="TRANSPOSASE, PUTATIVE-RELATED"/>
    <property type="match status" value="1"/>
</dbReference>
<sequence>MFVRICRFLSDILTRSSPPAPVYDLLCIEKHQLLELFQLDTKEDLFGSVVSKVEQVLLVSFPYSLYRLKNGAKLEDVSLSIPGKEKRVETDETLTITLDFETKDYKSDNNCTVEFDAFGFSVKDFLTHHILLRCDSSGDLYPVTSPSPTPHALLSMSPSTWHQCLGHPGEDVLRSLKSHQYISYNKEKSLHLCHACQLGKHVRLPFTSSDSIITRSFEIVHSDIWTSPIASSGGFKYYVLFLDHYSHYLWIYPLRTKSEVFQKFLHFRSYVNNQFKCDIAAFQCDHGGEFDNTNLLNLFAQNGIQVRFSCPKTSQQNGKSERMIRTINNVIRTLLFQAHLPPTFWVEALHMAAYLLNLLPSSAIQNEIPCTKLFNKQPDYSRLRIFGCLCYPHLHSPHKLAPRATPCIFLGYPAYHRGYRCLDLSTNKIIILRHVTFDELQFPAHMANCNPTWTPVDTESKLGSDGDPISNPTLYRSLAGGFQYLTFTRPDIFYAVQQVFLHMHDPREPYLAAFKRVLRYVRGTLDFGLQLYASITGSLVAYTDVDWTGCPTTRRTTSSYCVFLGDNLLSWSAKWQHTLSRSSVEAEYRGVANVVAKTAWLRNLLRKLQTPLLSATLVYCDNVSAIYMTANPIQHQRTKHIEIDIHFVRDMVALGQVRVLHVPSRYQYADIFTKGLPPTLFEEFCTSLSVRPSPAQTAGAY</sequence>
<reference evidence="2" key="2">
    <citation type="submission" date="2022-01" db="EMBL/GenBank/DDBJ databases">
        <authorList>
            <person name="Yamashiro T."/>
            <person name="Shiraishi A."/>
            <person name="Satake H."/>
            <person name="Nakayama K."/>
        </authorList>
    </citation>
    <scope>NUCLEOTIDE SEQUENCE</scope>
</reference>
<gene>
    <name evidence="2" type="ORF">Tco_0769451</name>
</gene>
<dbReference type="InterPro" id="IPR012337">
    <property type="entry name" value="RNaseH-like_sf"/>
</dbReference>
<dbReference type="InterPro" id="IPR057670">
    <property type="entry name" value="SH3_retrovirus"/>
</dbReference>
<name>A0ABQ4ZCP4_9ASTR</name>
<dbReference type="Pfam" id="PF13976">
    <property type="entry name" value="gag_pre-integrs"/>
    <property type="match status" value="1"/>
</dbReference>
<keyword evidence="3" id="KW-1185">Reference proteome</keyword>
<dbReference type="InterPro" id="IPR036397">
    <property type="entry name" value="RNaseH_sf"/>
</dbReference>
<dbReference type="CDD" id="cd09272">
    <property type="entry name" value="RNase_HI_RT_Ty1"/>
    <property type="match status" value="1"/>
</dbReference>
<dbReference type="Pfam" id="PF00665">
    <property type="entry name" value="rve"/>
    <property type="match status" value="1"/>
</dbReference>
<evidence type="ECO:0000313" key="3">
    <source>
        <dbReference type="Proteomes" id="UP001151760"/>
    </source>
</evidence>
<accession>A0ABQ4ZCP4</accession>
<reference evidence="2" key="1">
    <citation type="journal article" date="2022" name="Int. J. Mol. Sci.">
        <title>Draft Genome of Tanacetum Coccineum: Genomic Comparison of Closely Related Tanacetum-Family Plants.</title>
        <authorList>
            <person name="Yamashiro T."/>
            <person name="Shiraishi A."/>
            <person name="Nakayama K."/>
            <person name="Satake H."/>
        </authorList>
    </citation>
    <scope>NUCLEOTIDE SEQUENCE</scope>
</reference>
<dbReference type="InterPro" id="IPR043502">
    <property type="entry name" value="DNA/RNA_pol_sf"/>
</dbReference>
<dbReference type="SUPFAM" id="SSF56672">
    <property type="entry name" value="DNA/RNA polymerases"/>
    <property type="match status" value="1"/>
</dbReference>
<dbReference type="Proteomes" id="UP001151760">
    <property type="component" value="Unassembled WGS sequence"/>
</dbReference>